<name>A0A4R6SEL6_LABRH</name>
<organism evidence="1 2">
    <name type="scientific">Labedaea rhizosphaerae</name>
    <dbReference type="NCBI Taxonomy" id="598644"/>
    <lineage>
        <taxon>Bacteria</taxon>
        <taxon>Bacillati</taxon>
        <taxon>Actinomycetota</taxon>
        <taxon>Actinomycetes</taxon>
        <taxon>Pseudonocardiales</taxon>
        <taxon>Pseudonocardiaceae</taxon>
        <taxon>Labedaea</taxon>
    </lineage>
</organism>
<proteinExistence type="predicted"/>
<dbReference type="AlphaFoldDB" id="A0A4R6SEL6"/>
<gene>
    <name evidence="1" type="ORF">EV186_1031158</name>
</gene>
<dbReference type="Proteomes" id="UP000295444">
    <property type="component" value="Unassembled WGS sequence"/>
</dbReference>
<keyword evidence="2" id="KW-1185">Reference proteome</keyword>
<evidence type="ECO:0000313" key="2">
    <source>
        <dbReference type="Proteomes" id="UP000295444"/>
    </source>
</evidence>
<dbReference type="RefSeq" id="WP_133851263.1">
    <property type="nucleotide sequence ID" value="NZ_SNXZ01000003.1"/>
</dbReference>
<sequence length="88" mass="10109">MSDQPSRTSWLTRLLDRIDDRLSARADAAAKARGHSITRVRGSRTKVYRNDALWDMVRELNELSEEVEELDDFEDFDEDVPAEAGEVL</sequence>
<dbReference type="EMBL" id="SNXZ01000003">
    <property type="protein sequence ID" value="TDP98177.1"/>
    <property type="molecule type" value="Genomic_DNA"/>
</dbReference>
<evidence type="ECO:0000313" key="1">
    <source>
        <dbReference type="EMBL" id="TDP98177.1"/>
    </source>
</evidence>
<accession>A0A4R6SEL6</accession>
<protein>
    <submittedName>
        <fullName evidence="1">Uncharacterized protein</fullName>
    </submittedName>
</protein>
<reference evidence="1 2" key="1">
    <citation type="submission" date="2019-03" db="EMBL/GenBank/DDBJ databases">
        <title>Genomic Encyclopedia of Type Strains, Phase IV (KMG-IV): sequencing the most valuable type-strain genomes for metagenomic binning, comparative biology and taxonomic classification.</title>
        <authorList>
            <person name="Goeker M."/>
        </authorList>
    </citation>
    <scope>NUCLEOTIDE SEQUENCE [LARGE SCALE GENOMIC DNA]</scope>
    <source>
        <strain evidence="1 2">DSM 45361</strain>
    </source>
</reference>
<comment type="caution">
    <text evidence="1">The sequence shown here is derived from an EMBL/GenBank/DDBJ whole genome shotgun (WGS) entry which is preliminary data.</text>
</comment>